<organism evidence="5 6">
    <name type="scientific">Enterovibrio norvegicus FF-454</name>
    <dbReference type="NCBI Taxonomy" id="1185651"/>
    <lineage>
        <taxon>Bacteria</taxon>
        <taxon>Pseudomonadati</taxon>
        <taxon>Pseudomonadota</taxon>
        <taxon>Gammaproteobacteria</taxon>
        <taxon>Vibrionales</taxon>
        <taxon>Vibrionaceae</taxon>
        <taxon>Enterovibrio</taxon>
    </lineage>
</organism>
<keyword evidence="3" id="KW-0812">Transmembrane</keyword>
<dbReference type="Proteomes" id="UP000095039">
    <property type="component" value="Unassembled WGS sequence"/>
</dbReference>
<evidence type="ECO:0000256" key="2">
    <source>
        <dbReference type="ARBA" id="ARBA00022801"/>
    </source>
</evidence>
<feature type="transmembrane region" description="Helical" evidence="3">
    <location>
        <begin position="226"/>
        <end position="247"/>
    </location>
</feature>
<dbReference type="Pfam" id="PF01569">
    <property type="entry name" value="PAP2"/>
    <property type="match status" value="1"/>
</dbReference>
<dbReference type="InterPro" id="IPR000326">
    <property type="entry name" value="PAP2/HPO"/>
</dbReference>
<dbReference type="Pfam" id="PF00293">
    <property type="entry name" value="NUDIX"/>
    <property type="match status" value="1"/>
</dbReference>
<accession>A0A1E5C104</accession>
<dbReference type="Gene3D" id="1.20.144.10">
    <property type="entry name" value="Phosphatidic acid phosphatase type 2/haloperoxidase"/>
    <property type="match status" value="1"/>
</dbReference>
<keyword evidence="3" id="KW-1133">Transmembrane helix</keyword>
<evidence type="ECO:0000256" key="1">
    <source>
        <dbReference type="ARBA" id="ARBA00001946"/>
    </source>
</evidence>
<feature type="transmembrane region" description="Helical" evidence="3">
    <location>
        <begin position="299"/>
        <end position="320"/>
    </location>
</feature>
<dbReference type="Gene3D" id="3.90.79.10">
    <property type="entry name" value="Nucleoside Triphosphate Pyrophosphohydrolase"/>
    <property type="match status" value="1"/>
</dbReference>
<comment type="caution">
    <text evidence="5">The sequence shown here is derived from an EMBL/GenBank/DDBJ whole genome shotgun (WGS) entry which is preliminary data.</text>
</comment>
<dbReference type="InterPro" id="IPR015797">
    <property type="entry name" value="NUDIX_hydrolase-like_dom_sf"/>
</dbReference>
<dbReference type="PROSITE" id="PS51462">
    <property type="entry name" value="NUDIX"/>
    <property type="match status" value="1"/>
</dbReference>
<dbReference type="SUPFAM" id="SSF48317">
    <property type="entry name" value="Acid phosphatase/Vanadium-dependent haloperoxidase"/>
    <property type="match status" value="1"/>
</dbReference>
<comment type="cofactor">
    <cofactor evidence="1">
        <name>Mg(2+)</name>
        <dbReference type="ChEBI" id="CHEBI:18420"/>
    </cofactor>
</comment>
<feature type="transmembrane region" description="Helical" evidence="3">
    <location>
        <begin position="332"/>
        <end position="349"/>
    </location>
</feature>
<feature type="transmembrane region" description="Helical" evidence="3">
    <location>
        <begin position="476"/>
        <end position="498"/>
    </location>
</feature>
<keyword evidence="6" id="KW-1185">Reference proteome</keyword>
<evidence type="ECO:0000313" key="6">
    <source>
        <dbReference type="Proteomes" id="UP000095039"/>
    </source>
</evidence>
<feature type="domain" description="Nudix hydrolase" evidence="4">
    <location>
        <begin position="49"/>
        <end position="197"/>
    </location>
</feature>
<keyword evidence="2" id="KW-0378">Hydrolase</keyword>
<dbReference type="InterPro" id="IPR036938">
    <property type="entry name" value="PAP2/HPO_sf"/>
</dbReference>
<dbReference type="PROSITE" id="PS00893">
    <property type="entry name" value="NUDIX_BOX"/>
    <property type="match status" value="1"/>
</dbReference>
<feature type="transmembrane region" description="Helical" evidence="3">
    <location>
        <begin position="259"/>
        <end position="279"/>
    </location>
</feature>
<feature type="transmembrane region" description="Helical" evidence="3">
    <location>
        <begin position="413"/>
        <end position="433"/>
    </location>
</feature>
<dbReference type="AlphaFoldDB" id="A0A1E5C104"/>
<dbReference type="InterPro" id="IPR000086">
    <property type="entry name" value="NUDIX_hydrolase_dom"/>
</dbReference>
<gene>
    <name evidence="5" type="ORF">A1OK_04005</name>
</gene>
<evidence type="ECO:0000256" key="3">
    <source>
        <dbReference type="SAM" id="Phobius"/>
    </source>
</evidence>
<name>A0A1E5C104_9GAMM</name>
<dbReference type="GO" id="GO:0016787">
    <property type="term" value="F:hydrolase activity"/>
    <property type="evidence" value="ECO:0007669"/>
    <property type="project" value="UniProtKB-KW"/>
</dbReference>
<reference evidence="5 6" key="1">
    <citation type="journal article" date="2012" name="Science">
        <title>Ecological populations of bacteria act as socially cohesive units of antibiotic production and resistance.</title>
        <authorList>
            <person name="Cordero O.X."/>
            <person name="Wildschutte H."/>
            <person name="Kirkup B."/>
            <person name="Proehl S."/>
            <person name="Ngo L."/>
            <person name="Hussain F."/>
            <person name="Le Roux F."/>
            <person name="Mincer T."/>
            <person name="Polz M.F."/>
        </authorList>
    </citation>
    <scope>NUCLEOTIDE SEQUENCE [LARGE SCALE GENOMIC DNA]</scope>
    <source>
        <strain evidence="5 6">FF-454</strain>
    </source>
</reference>
<dbReference type="EMBL" id="AJWN02000090">
    <property type="protein sequence ID" value="OEE59184.1"/>
    <property type="molecule type" value="Genomic_DNA"/>
</dbReference>
<proteinExistence type="predicted"/>
<keyword evidence="3" id="KW-0472">Membrane</keyword>
<feature type="transmembrane region" description="Helical" evidence="3">
    <location>
        <begin position="16"/>
        <end position="38"/>
    </location>
</feature>
<protein>
    <submittedName>
        <fullName evidence="5">DNA mismatch repair protein MutT</fullName>
    </submittedName>
</protein>
<dbReference type="SUPFAM" id="SSF55811">
    <property type="entry name" value="Nudix"/>
    <property type="match status" value="1"/>
</dbReference>
<dbReference type="InterPro" id="IPR020084">
    <property type="entry name" value="NUDIX_hydrolase_CS"/>
</dbReference>
<feature type="transmembrane region" description="Helical" evidence="3">
    <location>
        <begin position="355"/>
        <end position="372"/>
    </location>
</feature>
<dbReference type="PANTHER" id="PTHR43046:SF14">
    <property type="entry name" value="MUTT_NUDIX FAMILY PROTEIN"/>
    <property type="match status" value="1"/>
</dbReference>
<feature type="transmembrane region" description="Helical" evidence="3">
    <location>
        <begin position="392"/>
        <end position="407"/>
    </location>
</feature>
<evidence type="ECO:0000259" key="4">
    <source>
        <dbReference type="PROSITE" id="PS51462"/>
    </source>
</evidence>
<dbReference type="PANTHER" id="PTHR43046">
    <property type="entry name" value="GDP-MANNOSE MANNOSYL HYDROLASE"/>
    <property type="match status" value="1"/>
</dbReference>
<feature type="transmembrane region" description="Helical" evidence="3">
    <location>
        <begin position="445"/>
        <end position="464"/>
    </location>
</feature>
<evidence type="ECO:0000313" key="5">
    <source>
        <dbReference type="EMBL" id="OEE59184.1"/>
    </source>
</evidence>
<sequence>MQYSIECGLFDFERGLFFLIFLRLIMGLFILLAFNVLANTSVNAINSTLPIKAADCLIVDGDGNILMIDEAISGKYSIPGGSIIGDETPQMGATREVFEETGLHVDIGDMIARTYNSAIFACTLKTPTPYFIDENSRRVLMAWSAPHFGKEVTRVLLLPNTPAVRSHYRFPEHKWMFPQWVPLVTPSDFVFSPGEPEDLTPFYRSQLSALQSFQDYRAGSRSFTRFTNAIVAAGSLITPLFFLLSLVFIRSYHGHRATLIYGAGLFAVSVFTLLMTTIIEVPRPYFIDPVFGEHDTLGYTLPGSMVALTTFLFSWLLLTWEKEKHSRGRRGLALLGVVSVLLLSGKVLIQGEHYPSDVLVGFSIGLGASFALRQLRNWRFANRTRVLTSARFWLLSFVFAAVLGLWIHKPHIIYLSAICLGTYCSLLCLKIYPIYVSAVRRHAKATFFVMASVGVLVLILMDNIMTAKYAVNEVIVALNCATGWAIAVWILVVTPRVFRQVMR</sequence>
<dbReference type="CDD" id="cd02883">
    <property type="entry name" value="NUDIX_Hydrolase"/>
    <property type="match status" value="1"/>
</dbReference>